<sequence>MHASLGLPTRVPLHPLRVWRPCPCIRAPPPSTRPVRVGKSSEGTSLREREDSLDQDLVAHAARLCSVKALRSNTGLKSYQAFLAKDEAHTHAVRRAIRELKEEIKSESAAANMDAAQRKRNCRLGTLWFNNKTCASLFVAKWLRTSYPGYIVEEEDLPWVMALFSQHPRFESKLHNWSGTVSCEFSHGNYHFALHKHGEGWEDISYKRCLSAKASKGIQDVFRTAVADQTSSFKRKVFRQSKVICPETGEQLSWSTCAIDHVAASGASFADLMRGFLAPKNLRGEEITTIKKPGTLFNDIADPVLKEEWRAYHAEHAILRPVSRRWNDAEGVRKRQK</sequence>
<proteinExistence type="predicted"/>
<keyword evidence="3" id="KW-1185">Reference proteome</keyword>
<dbReference type="Proteomes" id="UP000815325">
    <property type="component" value="Unassembled WGS sequence"/>
</dbReference>
<accession>A0ABQ7HAA6</accession>
<evidence type="ECO:0000256" key="1">
    <source>
        <dbReference type="SAM" id="MobiDB-lite"/>
    </source>
</evidence>
<name>A0ABQ7HAA6_DUNSA</name>
<dbReference type="Gene3D" id="3.10.450.40">
    <property type="match status" value="1"/>
</dbReference>
<reference evidence="2" key="1">
    <citation type="submission" date="2017-08" db="EMBL/GenBank/DDBJ databases">
        <authorList>
            <person name="Polle J.E."/>
            <person name="Barry K."/>
            <person name="Cushman J."/>
            <person name="Schmutz J."/>
            <person name="Tran D."/>
            <person name="Hathwaick L.T."/>
            <person name="Yim W.C."/>
            <person name="Jenkins J."/>
            <person name="Mckie-Krisberg Z.M."/>
            <person name="Prochnik S."/>
            <person name="Lindquist E."/>
            <person name="Dockter R.B."/>
            <person name="Adam C."/>
            <person name="Molina H."/>
            <person name="Bunkerborg J."/>
            <person name="Jin E."/>
            <person name="Buchheim M."/>
            <person name="Magnuson J."/>
        </authorList>
    </citation>
    <scope>NUCLEOTIDE SEQUENCE</scope>
    <source>
        <strain evidence="2">CCAP 19/18</strain>
    </source>
</reference>
<protein>
    <submittedName>
        <fullName evidence="2">Uncharacterized protein</fullName>
    </submittedName>
</protein>
<organism evidence="2 3">
    <name type="scientific">Dunaliella salina</name>
    <name type="common">Green alga</name>
    <name type="synonym">Protococcus salinus</name>
    <dbReference type="NCBI Taxonomy" id="3046"/>
    <lineage>
        <taxon>Eukaryota</taxon>
        <taxon>Viridiplantae</taxon>
        <taxon>Chlorophyta</taxon>
        <taxon>core chlorophytes</taxon>
        <taxon>Chlorophyceae</taxon>
        <taxon>CS clade</taxon>
        <taxon>Chlamydomonadales</taxon>
        <taxon>Dunaliellaceae</taxon>
        <taxon>Dunaliella</taxon>
    </lineage>
</organism>
<evidence type="ECO:0000313" key="2">
    <source>
        <dbReference type="EMBL" id="KAF5843784.1"/>
    </source>
</evidence>
<dbReference type="EMBL" id="MU069438">
    <property type="protein sequence ID" value="KAF5843784.1"/>
    <property type="molecule type" value="Genomic_DNA"/>
</dbReference>
<evidence type="ECO:0000313" key="3">
    <source>
        <dbReference type="Proteomes" id="UP000815325"/>
    </source>
</evidence>
<gene>
    <name evidence="2" type="ORF">DUNSADRAFT_8300</name>
</gene>
<feature type="region of interest" description="Disordered" evidence="1">
    <location>
        <begin position="29"/>
        <end position="51"/>
    </location>
</feature>
<comment type="caution">
    <text evidence="2">The sequence shown here is derived from an EMBL/GenBank/DDBJ whole genome shotgun (WGS) entry which is preliminary data.</text>
</comment>